<evidence type="ECO:0000313" key="2">
    <source>
        <dbReference type="EMBL" id="QII45049.1"/>
    </source>
</evidence>
<dbReference type="EMBL" id="CP049616">
    <property type="protein sequence ID" value="QII45049.1"/>
    <property type="molecule type" value="Genomic_DNA"/>
</dbReference>
<organism evidence="2 3">
    <name type="scientific">Flagellimonas oceani</name>
    <dbReference type="NCBI Taxonomy" id="2698672"/>
    <lineage>
        <taxon>Bacteria</taxon>
        <taxon>Pseudomonadati</taxon>
        <taxon>Bacteroidota</taxon>
        <taxon>Flavobacteriia</taxon>
        <taxon>Flavobacteriales</taxon>
        <taxon>Flavobacteriaceae</taxon>
        <taxon>Flagellimonas</taxon>
    </lineage>
</organism>
<keyword evidence="3" id="KW-1185">Reference proteome</keyword>
<dbReference type="RefSeq" id="WP_166248563.1">
    <property type="nucleotide sequence ID" value="NZ_CP049616.1"/>
</dbReference>
<protein>
    <submittedName>
        <fullName evidence="2">FRG domain-containing protein</fullName>
    </submittedName>
</protein>
<gene>
    <name evidence="2" type="ORF">GVT53_10270</name>
</gene>
<reference evidence="2 3" key="1">
    <citation type="submission" date="2020-02" db="EMBL/GenBank/DDBJ databases">
        <title>Complete genome of Muricauda sp. 501str8.</title>
        <authorList>
            <person name="Dong B."/>
            <person name="Zhu S."/>
            <person name="Yang J."/>
            <person name="Chen J."/>
        </authorList>
    </citation>
    <scope>NUCLEOTIDE SEQUENCE [LARGE SCALE GENOMIC DNA]</scope>
    <source>
        <strain evidence="2 3">501str8</strain>
    </source>
</reference>
<dbReference type="SMART" id="SM00901">
    <property type="entry name" value="FRG"/>
    <property type="match status" value="1"/>
</dbReference>
<dbReference type="Proteomes" id="UP000502928">
    <property type="component" value="Chromosome"/>
</dbReference>
<accession>A0A6G7J373</accession>
<evidence type="ECO:0000313" key="3">
    <source>
        <dbReference type="Proteomes" id="UP000502928"/>
    </source>
</evidence>
<name>A0A6G7J373_9FLAO</name>
<sequence length="421" mass="49385">MAKREISNLDLKVQFTNEYLRSGGLEKIFNPNLLQDLIDMEFDHNGKANPESVTPRANAFMMALLGSQLQPPYYSKDFISEYSSILQKSKCFDQINIDTTEHFDKIYDEYKVKEDMLFRGQREARWRLYSNLQRYWILHKLHEEENSFEEFLDKLVTNGKVDYEEYIKQILSEHNIDSLNAISILGFLQHHSCPTPLLDWTYKFQNALFFGLDGLELNQGAKEIDDYFSLFYIEEEYMGEGGMRKLMDGSFEDVGQSLTLELIAKIAKDDKQRLEMEEHFKGRSIIDKSKVFGSGLVKFVTEIKHMVKIPLSFFSDKDAESGFIFSLNNSKNIQNQVGVFTWNADPIKPLEIVGNEQYLEAKEENEPEEYRFCCCLNINKKLADHIRKRLEYDGITRDYIYPTPEINTWDIYEKSRTKNSR</sequence>
<evidence type="ECO:0000259" key="1">
    <source>
        <dbReference type="SMART" id="SM00901"/>
    </source>
</evidence>
<dbReference type="InterPro" id="IPR014966">
    <property type="entry name" value="FRG-dom"/>
</dbReference>
<dbReference type="KEGG" id="mut:GVT53_10270"/>
<feature type="domain" description="FRG" evidence="1">
    <location>
        <begin position="112"/>
        <end position="224"/>
    </location>
</feature>
<dbReference type="Pfam" id="PF08867">
    <property type="entry name" value="FRG"/>
    <property type="match status" value="1"/>
</dbReference>
<dbReference type="AlphaFoldDB" id="A0A6G7J373"/>
<proteinExistence type="predicted"/>